<accession>A0AAU9QI57</accession>
<sequence length="219" mass="24537">MDDLTLKSGLGVASVHQERCCQVREDERSWALTPDVEISYRLGQYWDVFGGYRFFVGDKGALSPNAFTLGVRAYWSRQAPVTTLLNDDYVPPAMQTLRANTFALSEQISQTVNTEHSEQNQFFIQPDATAVHWQSLVLTLEDGREFRVPLSGRAGRLKTPLPDGKQALRFALIGQEKEGGAIRRVESTQLVVTEEGKGFNVLLSVRSHALGERLYVQAY</sequence>
<protein>
    <submittedName>
        <fullName evidence="1">Uncharacterized protein</fullName>
    </submittedName>
</protein>
<dbReference type="EMBL" id="CAKMUD010000007">
    <property type="protein sequence ID" value="CAH1570041.1"/>
    <property type="molecule type" value="Genomic_DNA"/>
</dbReference>
<dbReference type="AlphaFoldDB" id="A0AAU9QI57"/>
<reference evidence="1" key="1">
    <citation type="submission" date="2022-01" db="EMBL/GenBank/DDBJ databases">
        <authorList>
            <person name="Lagorce A."/>
        </authorList>
    </citation>
    <scope>NUCLEOTIDE SEQUENCE</scope>
    <source>
        <strain evidence="1">Th15_F1_A12</strain>
    </source>
</reference>
<name>A0AAU9QI57_9VIBR</name>
<dbReference type="Proteomes" id="UP001295462">
    <property type="component" value="Unassembled WGS sequence"/>
</dbReference>
<gene>
    <name evidence="1" type="ORF">THF1A12_1040003</name>
</gene>
<organism evidence="1 2">
    <name type="scientific">Vibrio jasicida</name>
    <dbReference type="NCBI Taxonomy" id="766224"/>
    <lineage>
        <taxon>Bacteria</taxon>
        <taxon>Pseudomonadati</taxon>
        <taxon>Pseudomonadota</taxon>
        <taxon>Gammaproteobacteria</taxon>
        <taxon>Vibrionales</taxon>
        <taxon>Vibrionaceae</taxon>
        <taxon>Vibrio</taxon>
    </lineage>
</organism>
<proteinExistence type="predicted"/>
<evidence type="ECO:0000313" key="1">
    <source>
        <dbReference type="EMBL" id="CAH1570041.1"/>
    </source>
</evidence>
<comment type="caution">
    <text evidence="1">The sequence shown here is derived from an EMBL/GenBank/DDBJ whole genome shotgun (WGS) entry which is preliminary data.</text>
</comment>
<evidence type="ECO:0000313" key="2">
    <source>
        <dbReference type="Proteomes" id="UP001295462"/>
    </source>
</evidence>